<dbReference type="InterPro" id="IPR013325">
    <property type="entry name" value="RNA_pol_sigma_r2"/>
</dbReference>
<feature type="domain" description="RNA polymerase sigma-70 region 2" evidence="5">
    <location>
        <begin position="21"/>
        <end position="87"/>
    </location>
</feature>
<dbReference type="GeneID" id="301138174"/>
<dbReference type="InterPro" id="IPR014284">
    <property type="entry name" value="RNA_pol_sigma-70_dom"/>
</dbReference>
<dbReference type="PANTHER" id="PTHR43133">
    <property type="entry name" value="RNA POLYMERASE ECF-TYPE SIGMA FACTO"/>
    <property type="match status" value="1"/>
</dbReference>
<evidence type="ECO:0000256" key="4">
    <source>
        <dbReference type="ARBA" id="ARBA00023163"/>
    </source>
</evidence>
<dbReference type="NCBIfam" id="TIGR02937">
    <property type="entry name" value="sigma70-ECF"/>
    <property type="match status" value="1"/>
</dbReference>
<evidence type="ECO:0000259" key="5">
    <source>
        <dbReference type="Pfam" id="PF04542"/>
    </source>
</evidence>
<evidence type="ECO:0000313" key="8">
    <source>
        <dbReference type="Proteomes" id="UP000036867"/>
    </source>
</evidence>
<sequence length="185" mass="21941">MPDKELIAKAQSGDLESYSLLMQLHHRTVEKFAFQCGVHVHDIPDVTQEVFIKLYRFLHQFNHERFTTWLYKITLNATRDYYRKETREVAKEHRLSQNSSKHTYTPSAEERILIFEEDQELHIAILQLDGKYRHPIVLFYFHELTYEQIADVLNISLPSVKTRLLRAKEQLKRELSKIGGTNNGR</sequence>
<dbReference type="InterPro" id="IPR039425">
    <property type="entry name" value="RNA_pol_sigma-70-like"/>
</dbReference>
<feature type="domain" description="RNA polymerase sigma factor 70 region 4 type 2" evidence="6">
    <location>
        <begin position="120"/>
        <end position="171"/>
    </location>
</feature>
<protein>
    <submittedName>
        <fullName evidence="7">RNA polymerase subunit sigma</fullName>
    </submittedName>
</protein>
<keyword evidence="4" id="KW-0804">Transcription</keyword>
<dbReference type="SUPFAM" id="SSF88946">
    <property type="entry name" value="Sigma2 domain of RNA polymerase sigma factors"/>
    <property type="match status" value="1"/>
</dbReference>
<evidence type="ECO:0000313" key="7">
    <source>
        <dbReference type="EMBL" id="KOO47722.1"/>
    </source>
</evidence>
<dbReference type="InterPro" id="IPR013324">
    <property type="entry name" value="RNA_pol_sigma_r3/r4-like"/>
</dbReference>
<dbReference type="PATRIC" id="fig|263475.3.peg.2635"/>
<evidence type="ECO:0000259" key="6">
    <source>
        <dbReference type="Pfam" id="PF08281"/>
    </source>
</evidence>
<keyword evidence="2" id="KW-0805">Transcription regulation</keyword>
<dbReference type="Pfam" id="PF04542">
    <property type="entry name" value="Sigma70_r2"/>
    <property type="match status" value="1"/>
</dbReference>
<dbReference type="SUPFAM" id="SSF88659">
    <property type="entry name" value="Sigma3 and sigma4 domains of RNA polymerase sigma factors"/>
    <property type="match status" value="1"/>
</dbReference>
<dbReference type="RefSeq" id="WP_053418597.1">
    <property type="nucleotide sequence ID" value="NZ_JBCMNK010000030.1"/>
</dbReference>
<evidence type="ECO:0000256" key="3">
    <source>
        <dbReference type="ARBA" id="ARBA00023082"/>
    </source>
</evidence>
<organism evidence="7 8">
    <name type="scientific">Viridibacillus arvi</name>
    <dbReference type="NCBI Taxonomy" id="263475"/>
    <lineage>
        <taxon>Bacteria</taxon>
        <taxon>Bacillati</taxon>
        <taxon>Bacillota</taxon>
        <taxon>Bacilli</taxon>
        <taxon>Bacillales</taxon>
        <taxon>Caryophanaceae</taxon>
        <taxon>Viridibacillus</taxon>
    </lineage>
</organism>
<gene>
    <name evidence="7" type="ORF">AMD00_18940</name>
</gene>
<dbReference type="GO" id="GO:0016987">
    <property type="term" value="F:sigma factor activity"/>
    <property type="evidence" value="ECO:0007669"/>
    <property type="project" value="UniProtKB-KW"/>
</dbReference>
<keyword evidence="3" id="KW-0731">Sigma factor</keyword>
<dbReference type="Gene3D" id="1.10.1740.10">
    <property type="match status" value="1"/>
</dbReference>
<proteinExistence type="inferred from homology"/>
<comment type="caution">
    <text evidence="7">The sequence shown here is derived from an EMBL/GenBank/DDBJ whole genome shotgun (WGS) entry which is preliminary data.</text>
</comment>
<dbReference type="AlphaFoldDB" id="A0A0M0LA30"/>
<comment type="similarity">
    <text evidence="1">Belongs to the sigma-70 factor family. ECF subfamily.</text>
</comment>
<dbReference type="InterPro" id="IPR013249">
    <property type="entry name" value="RNA_pol_sigma70_r4_t2"/>
</dbReference>
<dbReference type="GO" id="GO:0006352">
    <property type="term" value="P:DNA-templated transcription initiation"/>
    <property type="evidence" value="ECO:0007669"/>
    <property type="project" value="InterPro"/>
</dbReference>
<evidence type="ECO:0000256" key="2">
    <source>
        <dbReference type="ARBA" id="ARBA00023015"/>
    </source>
</evidence>
<dbReference type="STRING" id="263475.AMD00_18940"/>
<reference evidence="8" key="1">
    <citation type="submission" date="2015-08" db="EMBL/GenBank/DDBJ databases">
        <title>Fjat-10028 dsm 16317.</title>
        <authorList>
            <person name="Liu B."/>
            <person name="Wang J."/>
            <person name="Zhu Y."/>
            <person name="Liu G."/>
            <person name="Chen Q."/>
            <person name="Chen Z."/>
            <person name="Lan J."/>
            <person name="Che J."/>
            <person name="Ge C."/>
            <person name="Shi H."/>
            <person name="Pan Z."/>
            <person name="Liu X."/>
        </authorList>
    </citation>
    <scope>NUCLEOTIDE SEQUENCE [LARGE SCALE GENOMIC DNA]</scope>
    <source>
        <strain evidence="8">DSM 16317</strain>
    </source>
</reference>
<dbReference type="Pfam" id="PF08281">
    <property type="entry name" value="Sigma70_r4_2"/>
    <property type="match status" value="1"/>
</dbReference>
<dbReference type="InterPro" id="IPR007627">
    <property type="entry name" value="RNA_pol_sigma70_r2"/>
</dbReference>
<dbReference type="OrthoDB" id="3472490at2"/>
<keyword evidence="8" id="KW-1185">Reference proteome</keyword>
<dbReference type="GO" id="GO:0003677">
    <property type="term" value="F:DNA binding"/>
    <property type="evidence" value="ECO:0007669"/>
    <property type="project" value="InterPro"/>
</dbReference>
<dbReference type="EMBL" id="LILB01000008">
    <property type="protein sequence ID" value="KOO47722.1"/>
    <property type="molecule type" value="Genomic_DNA"/>
</dbReference>
<evidence type="ECO:0000256" key="1">
    <source>
        <dbReference type="ARBA" id="ARBA00010641"/>
    </source>
</evidence>
<dbReference type="CDD" id="cd06171">
    <property type="entry name" value="Sigma70_r4"/>
    <property type="match status" value="1"/>
</dbReference>
<accession>A0A0M0LA30</accession>
<dbReference type="PANTHER" id="PTHR43133:SF51">
    <property type="entry name" value="RNA POLYMERASE SIGMA FACTOR"/>
    <property type="match status" value="1"/>
</dbReference>
<dbReference type="InterPro" id="IPR036388">
    <property type="entry name" value="WH-like_DNA-bd_sf"/>
</dbReference>
<dbReference type="Proteomes" id="UP000036867">
    <property type="component" value="Unassembled WGS sequence"/>
</dbReference>
<name>A0A0M0LA30_9BACL</name>
<dbReference type="Gene3D" id="1.10.10.10">
    <property type="entry name" value="Winged helix-like DNA-binding domain superfamily/Winged helix DNA-binding domain"/>
    <property type="match status" value="1"/>
</dbReference>